<evidence type="ECO:0000313" key="2">
    <source>
        <dbReference type="EMBL" id="KKT91359.1"/>
    </source>
</evidence>
<dbReference type="Gene3D" id="3.30.565.40">
    <property type="entry name" value="Fervidobacterium nodosum Rt17-B1 like"/>
    <property type="match status" value="1"/>
</dbReference>
<keyword evidence="1" id="KW-1133">Transmembrane helix</keyword>
<dbReference type="EMBL" id="LCKF01000013">
    <property type="protein sequence ID" value="KKT91359.1"/>
    <property type="molecule type" value="Genomic_DNA"/>
</dbReference>
<feature type="transmembrane region" description="Helical" evidence="1">
    <location>
        <begin position="9"/>
        <end position="28"/>
    </location>
</feature>
<gene>
    <name evidence="2" type="ORF">UW92_C0013G0008</name>
</gene>
<evidence type="ECO:0000256" key="1">
    <source>
        <dbReference type="SAM" id="Phobius"/>
    </source>
</evidence>
<proteinExistence type="predicted"/>
<reference evidence="2 3" key="1">
    <citation type="journal article" date="2015" name="Nature">
        <title>rRNA introns, odd ribosomes, and small enigmatic genomes across a large radiation of phyla.</title>
        <authorList>
            <person name="Brown C.T."/>
            <person name="Hug L.A."/>
            <person name="Thomas B.C."/>
            <person name="Sharon I."/>
            <person name="Castelle C.J."/>
            <person name="Singh A."/>
            <person name="Wilkins M.J."/>
            <person name="Williams K.H."/>
            <person name="Banfield J.F."/>
        </authorList>
    </citation>
    <scope>NUCLEOTIDE SEQUENCE [LARGE SCALE GENOMIC DNA]</scope>
</reference>
<comment type="caution">
    <text evidence="2">The sequence shown here is derived from an EMBL/GenBank/DDBJ whole genome shotgun (WGS) entry which is preliminary data.</text>
</comment>
<dbReference type="AlphaFoldDB" id="A0A0G1P4L7"/>
<sequence>MTEHTKENILIVFALAVLVTLGWIGVYGQNENPARIPTIETTAMKSNDATYSFDIEYPSFGNLKNKDIEKDLNEKIKSYIKETVDSFKQETAENVLIFKDL</sequence>
<keyword evidence="1" id="KW-0472">Membrane</keyword>
<organism evidence="2 3">
    <name type="scientific">Candidatus Jorgensenbacteria bacterium GW2011_GWA2_45_13</name>
    <dbReference type="NCBI Taxonomy" id="1618662"/>
    <lineage>
        <taxon>Bacteria</taxon>
        <taxon>Candidatus Joergenseniibacteriota</taxon>
    </lineage>
</organism>
<name>A0A0G1P4L7_9BACT</name>
<keyword evidence="1" id="KW-0812">Transmembrane</keyword>
<dbReference type="Proteomes" id="UP000033966">
    <property type="component" value="Unassembled WGS sequence"/>
</dbReference>
<accession>A0A0G1P4L7</accession>
<protein>
    <submittedName>
        <fullName evidence="2">Uncharacterized protein</fullName>
    </submittedName>
</protein>
<evidence type="ECO:0000313" key="3">
    <source>
        <dbReference type="Proteomes" id="UP000033966"/>
    </source>
</evidence>